<protein>
    <submittedName>
        <fullName evidence="1">Uncharacterized protein</fullName>
    </submittedName>
</protein>
<reference evidence="1" key="2">
    <citation type="journal article" date="2014" name="ISME J.">
        <title>Microbial stratification in low pH oxic and suboxic macroscopic growths along an acid mine drainage.</title>
        <authorList>
            <person name="Mendez-Garcia C."/>
            <person name="Mesa V."/>
            <person name="Sprenger R.R."/>
            <person name="Richter M."/>
            <person name="Diez M.S."/>
            <person name="Solano J."/>
            <person name="Bargiela R."/>
            <person name="Golyshina O.V."/>
            <person name="Manteca A."/>
            <person name="Ramos J.L."/>
            <person name="Gallego J.R."/>
            <person name="Llorente I."/>
            <person name="Martins Dos Santos V.A."/>
            <person name="Jensen O.N."/>
            <person name="Pelaez A.I."/>
            <person name="Sanchez J."/>
            <person name="Ferrer M."/>
        </authorList>
    </citation>
    <scope>NUCLEOTIDE SEQUENCE</scope>
</reference>
<accession>T1AK84</accession>
<dbReference type="AlphaFoldDB" id="T1AK84"/>
<comment type="caution">
    <text evidence="1">The sequence shown here is derived from an EMBL/GenBank/DDBJ whole genome shotgun (WGS) entry which is preliminary data.</text>
</comment>
<dbReference type="EMBL" id="AUZX01011905">
    <property type="protein sequence ID" value="EQD41139.1"/>
    <property type="molecule type" value="Genomic_DNA"/>
</dbReference>
<proteinExistence type="predicted"/>
<gene>
    <name evidence="1" type="ORF">B1A_16198</name>
</gene>
<reference evidence="1" key="1">
    <citation type="submission" date="2013-08" db="EMBL/GenBank/DDBJ databases">
        <authorList>
            <person name="Mendez C."/>
            <person name="Richter M."/>
            <person name="Ferrer M."/>
            <person name="Sanchez J."/>
        </authorList>
    </citation>
    <scope>NUCLEOTIDE SEQUENCE</scope>
</reference>
<organism evidence="1">
    <name type="scientific">mine drainage metagenome</name>
    <dbReference type="NCBI Taxonomy" id="410659"/>
    <lineage>
        <taxon>unclassified sequences</taxon>
        <taxon>metagenomes</taxon>
        <taxon>ecological metagenomes</taxon>
    </lineage>
</organism>
<evidence type="ECO:0000313" key="1">
    <source>
        <dbReference type="EMBL" id="EQD41139.1"/>
    </source>
</evidence>
<sequence>MGTFVPYPFTASQVTDIRRFCGYPPLGPGNPVFPFPWIIKIYQAFEYLVQNTSQERGAVIVTQLGNLNTLESAIMGASANLDTDAAGPWTHNKNEVRDRWQMFGLQRRYLCTLVGCEVGPLLMGGGNSMQMVV</sequence>
<name>T1AK84_9ZZZZ</name>